<dbReference type="AlphaFoldDB" id="A0A345P8V3"/>
<proteinExistence type="predicted"/>
<name>A0A345P8V3_9GAMM</name>
<dbReference type="Proteomes" id="UP000253940">
    <property type="component" value="Chromosome"/>
</dbReference>
<protein>
    <submittedName>
        <fullName evidence="2">Uncharacterized protein</fullName>
    </submittedName>
</protein>
<gene>
    <name evidence="2" type="ORF">HYN46_13250</name>
</gene>
<sequence length="170" mass="19939">MTPMNFKRTPSIKTLWQEKKWLGVLWTIISLIFLAVFIYFSMQPSTGEPVRKELEKEFKAIAPLPHAISQDYQSTFKDQHALVEGYYLSTASYQQIRQYYVDELAKHGWQFKQESELRDLGRGLGKTMIFCKGTFNAEIEYFGMDRQPNDWAYAFGLSWGLRPDLCRKQS</sequence>
<organism evidence="2 3">
    <name type="scientific">Aquirhabdus parva</name>
    <dbReference type="NCBI Taxonomy" id="2283318"/>
    <lineage>
        <taxon>Bacteria</taxon>
        <taxon>Pseudomonadati</taxon>
        <taxon>Pseudomonadota</taxon>
        <taxon>Gammaproteobacteria</taxon>
        <taxon>Moraxellales</taxon>
        <taxon>Moraxellaceae</taxon>
        <taxon>Aquirhabdus</taxon>
    </lineage>
</organism>
<evidence type="ECO:0000256" key="1">
    <source>
        <dbReference type="SAM" id="Phobius"/>
    </source>
</evidence>
<reference evidence="2 3" key="1">
    <citation type="submission" date="2018-07" db="EMBL/GenBank/DDBJ databases">
        <title>Genome sequencing of Moraxellaceae gen. HYN0046.</title>
        <authorList>
            <person name="Kim M."/>
            <person name="Yi H."/>
        </authorList>
    </citation>
    <scope>NUCLEOTIDE SEQUENCE [LARGE SCALE GENOMIC DNA]</scope>
    <source>
        <strain evidence="2 3">HYN0046</strain>
    </source>
</reference>
<keyword evidence="3" id="KW-1185">Reference proteome</keyword>
<accession>A0A345P8V3</accession>
<keyword evidence="1" id="KW-1133">Transmembrane helix</keyword>
<dbReference type="EMBL" id="CP031222">
    <property type="protein sequence ID" value="AXI03712.1"/>
    <property type="molecule type" value="Genomic_DNA"/>
</dbReference>
<keyword evidence="1" id="KW-0472">Membrane</keyword>
<evidence type="ECO:0000313" key="3">
    <source>
        <dbReference type="Proteomes" id="UP000253940"/>
    </source>
</evidence>
<evidence type="ECO:0000313" key="2">
    <source>
        <dbReference type="EMBL" id="AXI03712.1"/>
    </source>
</evidence>
<keyword evidence="1" id="KW-0812">Transmembrane</keyword>
<dbReference type="KEGG" id="mbah:HYN46_13250"/>
<feature type="transmembrane region" description="Helical" evidence="1">
    <location>
        <begin position="21"/>
        <end position="42"/>
    </location>
</feature>